<dbReference type="PANTHER" id="PTHR42794">
    <property type="entry name" value="HEMIN IMPORT ATP-BINDING PROTEIN HMUV"/>
    <property type="match status" value="1"/>
</dbReference>
<feature type="domain" description="ABC transporter" evidence="3">
    <location>
        <begin position="12"/>
        <end position="240"/>
    </location>
</feature>
<dbReference type="PANTHER" id="PTHR42794:SF2">
    <property type="entry name" value="ABC TRANSPORTER ATP-BINDING PROTEIN"/>
    <property type="match status" value="1"/>
</dbReference>
<evidence type="ECO:0000256" key="2">
    <source>
        <dbReference type="ARBA" id="ARBA00022840"/>
    </source>
</evidence>
<accession>A0A0B3RW64</accession>
<evidence type="ECO:0000313" key="5">
    <source>
        <dbReference type="Proteomes" id="UP000030960"/>
    </source>
</evidence>
<dbReference type="PROSITE" id="PS50893">
    <property type="entry name" value="ABC_TRANSPORTER_2"/>
    <property type="match status" value="1"/>
</dbReference>
<dbReference type="EMBL" id="JSUQ01000020">
    <property type="protein sequence ID" value="KHQ50948.1"/>
    <property type="molecule type" value="Genomic_DNA"/>
</dbReference>
<dbReference type="GO" id="GO:0005524">
    <property type="term" value="F:ATP binding"/>
    <property type="evidence" value="ECO:0007669"/>
    <property type="project" value="UniProtKB-KW"/>
</dbReference>
<dbReference type="InterPro" id="IPR003439">
    <property type="entry name" value="ABC_transporter-like_ATP-bd"/>
</dbReference>
<dbReference type="CDD" id="cd03214">
    <property type="entry name" value="ABC_Iron-Siderophores_B12_Hemin"/>
    <property type="match status" value="1"/>
</dbReference>
<keyword evidence="1" id="KW-0547">Nucleotide-binding</keyword>
<proteinExistence type="predicted"/>
<keyword evidence="5" id="KW-1185">Reference proteome</keyword>
<evidence type="ECO:0000313" key="4">
    <source>
        <dbReference type="EMBL" id="KHQ50948.1"/>
    </source>
</evidence>
<keyword evidence="2" id="KW-0067">ATP-binding</keyword>
<dbReference type="AlphaFoldDB" id="A0A0B3RW64"/>
<comment type="caution">
    <text evidence="4">The sequence shown here is derived from an EMBL/GenBank/DDBJ whole genome shotgun (WGS) entry which is preliminary data.</text>
</comment>
<dbReference type="GO" id="GO:0016887">
    <property type="term" value="F:ATP hydrolysis activity"/>
    <property type="evidence" value="ECO:0007669"/>
    <property type="project" value="InterPro"/>
</dbReference>
<name>A0A0B3RW64_9RHOB</name>
<evidence type="ECO:0000256" key="1">
    <source>
        <dbReference type="ARBA" id="ARBA00022741"/>
    </source>
</evidence>
<evidence type="ECO:0000259" key="3">
    <source>
        <dbReference type="PROSITE" id="PS50893"/>
    </source>
</evidence>
<dbReference type="SUPFAM" id="SSF52540">
    <property type="entry name" value="P-loop containing nucleoside triphosphate hydrolases"/>
    <property type="match status" value="1"/>
</dbReference>
<protein>
    <submittedName>
        <fullName evidence="4">Iron ABC transporter</fullName>
    </submittedName>
</protein>
<reference evidence="4 5" key="1">
    <citation type="submission" date="2014-10" db="EMBL/GenBank/DDBJ databases">
        <title>Genome sequence of Ponticoccus sp. strain UMTAT08 isolated from clonal culture of toxic dinoflagellate Alexandrium tamiyavanichii.</title>
        <authorList>
            <person name="Gan H.Y."/>
            <person name="Muhd D.-D."/>
            <person name="Mohd Noor M.E."/>
            <person name="Yeong Y.S."/>
            <person name="Usup G."/>
        </authorList>
    </citation>
    <scope>NUCLEOTIDE SEQUENCE [LARGE SCALE GENOMIC DNA]</scope>
    <source>
        <strain evidence="4 5">UMTAT08</strain>
    </source>
</reference>
<sequence length="254" mass="27763">MLHDPVCRDAALCIRNLSVSVEGRGVVQDASLCVPKGEIHGLLGPNGAGKTTLLRTLYRATRPASGRIEAFGREMDSHSHVEWAQVLGALVQSAGLLAGLTPRDIVEIGLEAKGLGRGEIRRRLVEALGIVGLTDKADQSADRLSGGELQRCYFAQLLACDPQVYVLDEPTNHLDLHYQLVLLDEVRRRGRTVLMCLHDLTLAMRYCHKVYLMQSGRIVASGAPATLLSRDMLMTHYRVDAQFRGTSLDVTGPV</sequence>
<dbReference type="RefSeq" id="WP_223306280.1">
    <property type="nucleotide sequence ID" value="NZ_JSUQ01000020.1"/>
</dbReference>
<gene>
    <name evidence="4" type="ORF">OA50_04315</name>
</gene>
<dbReference type="InterPro" id="IPR027417">
    <property type="entry name" value="P-loop_NTPase"/>
</dbReference>
<dbReference type="STRING" id="561184.SAMN05216376_102489"/>
<dbReference type="SMART" id="SM00382">
    <property type="entry name" value="AAA"/>
    <property type="match status" value="1"/>
</dbReference>
<dbReference type="Pfam" id="PF00005">
    <property type="entry name" value="ABC_tran"/>
    <property type="match status" value="1"/>
</dbReference>
<organism evidence="4 5">
    <name type="scientific">Mameliella alba</name>
    <dbReference type="NCBI Taxonomy" id="561184"/>
    <lineage>
        <taxon>Bacteria</taxon>
        <taxon>Pseudomonadati</taxon>
        <taxon>Pseudomonadota</taxon>
        <taxon>Alphaproteobacteria</taxon>
        <taxon>Rhodobacterales</taxon>
        <taxon>Roseobacteraceae</taxon>
        <taxon>Mameliella</taxon>
    </lineage>
</organism>
<dbReference type="Gene3D" id="3.40.50.300">
    <property type="entry name" value="P-loop containing nucleotide triphosphate hydrolases"/>
    <property type="match status" value="1"/>
</dbReference>
<dbReference type="Proteomes" id="UP000030960">
    <property type="component" value="Unassembled WGS sequence"/>
</dbReference>
<dbReference type="InterPro" id="IPR003593">
    <property type="entry name" value="AAA+_ATPase"/>
</dbReference>